<dbReference type="AlphaFoldDB" id="A0A9R1WIC9"/>
<keyword evidence="5" id="KW-0539">Nucleus</keyword>
<keyword evidence="9" id="KW-1185">Reference proteome</keyword>
<name>A0A9R1WIC9_LACSA</name>
<dbReference type="InterPro" id="IPR045843">
    <property type="entry name" value="IND-like"/>
</dbReference>
<evidence type="ECO:0000313" key="9">
    <source>
        <dbReference type="Proteomes" id="UP000235145"/>
    </source>
</evidence>
<dbReference type="CDD" id="cd11454">
    <property type="entry name" value="bHLH_AtIND_like"/>
    <property type="match status" value="1"/>
</dbReference>
<dbReference type="PANTHER" id="PTHR45914:SF12">
    <property type="entry name" value="TRANSCRIPTION FACTOR BHLH87"/>
    <property type="match status" value="1"/>
</dbReference>
<evidence type="ECO:0000256" key="5">
    <source>
        <dbReference type="ARBA" id="ARBA00023242"/>
    </source>
</evidence>
<dbReference type="InterPro" id="IPR011598">
    <property type="entry name" value="bHLH_dom"/>
</dbReference>
<dbReference type="PANTHER" id="PTHR45914">
    <property type="entry name" value="TRANSCRIPTION FACTOR HEC3-RELATED"/>
    <property type="match status" value="1"/>
</dbReference>
<keyword evidence="3" id="KW-0238">DNA-binding</keyword>
<dbReference type="Pfam" id="PF00010">
    <property type="entry name" value="HLH"/>
    <property type="match status" value="1"/>
</dbReference>
<evidence type="ECO:0000256" key="2">
    <source>
        <dbReference type="ARBA" id="ARBA00023015"/>
    </source>
</evidence>
<evidence type="ECO:0000256" key="1">
    <source>
        <dbReference type="ARBA" id="ARBA00004123"/>
    </source>
</evidence>
<feature type="compositionally biased region" description="Polar residues" evidence="6">
    <location>
        <begin position="252"/>
        <end position="270"/>
    </location>
</feature>
<gene>
    <name evidence="8" type="ORF">LSAT_V11C100015130</name>
</gene>
<dbReference type="EMBL" id="NBSK02000001">
    <property type="protein sequence ID" value="KAJ0227302.1"/>
    <property type="molecule type" value="Genomic_DNA"/>
</dbReference>
<dbReference type="PROSITE" id="PS50888">
    <property type="entry name" value="BHLH"/>
    <property type="match status" value="1"/>
</dbReference>
<comment type="caution">
    <text evidence="8">The sequence shown here is derived from an EMBL/GenBank/DDBJ whole genome shotgun (WGS) entry which is preliminary data.</text>
</comment>
<reference evidence="8 9" key="1">
    <citation type="journal article" date="2017" name="Nat. Commun.">
        <title>Genome assembly with in vitro proximity ligation data and whole-genome triplication in lettuce.</title>
        <authorList>
            <person name="Reyes-Chin-Wo S."/>
            <person name="Wang Z."/>
            <person name="Yang X."/>
            <person name="Kozik A."/>
            <person name="Arikit S."/>
            <person name="Song C."/>
            <person name="Xia L."/>
            <person name="Froenicke L."/>
            <person name="Lavelle D.O."/>
            <person name="Truco M.J."/>
            <person name="Xia R."/>
            <person name="Zhu S."/>
            <person name="Xu C."/>
            <person name="Xu H."/>
            <person name="Xu X."/>
            <person name="Cox K."/>
            <person name="Korf I."/>
            <person name="Meyers B.C."/>
            <person name="Michelmore R.W."/>
        </authorList>
    </citation>
    <scope>NUCLEOTIDE SEQUENCE [LARGE SCALE GENOMIC DNA]</scope>
    <source>
        <strain evidence="9">cv. Salinas</strain>
        <tissue evidence="8">Seedlings</tissue>
    </source>
</reference>
<dbReference type="Gene3D" id="2.40.40.50">
    <property type="entry name" value="Ubiquitin fusion degradation protein UFD1, N-terminal domain"/>
    <property type="match status" value="1"/>
</dbReference>
<evidence type="ECO:0000256" key="4">
    <source>
        <dbReference type="ARBA" id="ARBA00023163"/>
    </source>
</evidence>
<protein>
    <recommendedName>
        <fullName evidence="7">BHLH domain-containing protein</fullName>
    </recommendedName>
</protein>
<dbReference type="GO" id="GO:0003677">
    <property type="term" value="F:DNA binding"/>
    <property type="evidence" value="ECO:0007669"/>
    <property type="project" value="UniProtKB-KW"/>
</dbReference>
<dbReference type="InterPro" id="IPR036638">
    <property type="entry name" value="HLH_DNA-bd_sf"/>
</dbReference>
<dbReference type="InterPro" id="IPR042299">
    <property type="entry name" value="Ufd1-like_Nn"/>
</dbReference>
<dbReference type="SUPFAM" id="SSF47459">
    <property type="entry name" value="HLH, helix-loop-helix DNA-binding domain"/>
    <property type="match status" value="1"/>
</dbReference>
<dbReference type="GO" id="GO:0005634">
    <property type="term" value="C:nucleus"/>
    <property type="evidence" value="ECO:0007669"/>
    <property type="project" value="UniProtKB-SubCell"/>
</dbReference>
<comment type="subcellular location">
    <subcellularLocation>
        <location evidence="1">Nucleus</location>
    </subcellularLocation>
</comment>
<evidence type="ECO:0000256" key="3">
    <source>
        <dbReference type="ARBA" id="ARBA00023125"/>
    </source>
</evidence>
<keyword evidence="4" id="KW-0804">Transcription</keyword>
<proteinExistence type="predicted"/>
<organism evidence="8 9">
    <name type="scientific">Lactuca sativa</name>
    <name type="common">Garden lettuce</name>
    <dbReference type="NCBI Taxonomy" id="4236"/>
    <lineage>
        <taxon>Eukaryota</taxon>
        <taxon>Viridiplantae</taxon>
        <taxon>Streptophyta</taxon>
        <taxon>Embryophyta</taxon>
        <taxon>Tracheophyta</taxon>
        <taxon>Spermatophyta</taxon>
        <taxon>Magnoliopsida</taxon>
        <taxon>eudicotyledons</taxon>
        <taxon>Gunneridae</taxon>
        <taxon>Pentapetalae</taxon>
        <taxon>asterids</taxon>
        <taxon>campanulids</taxon>
        <taxon>Asterales</taxon>
        <taxon>Asteraceae</taxon>
        <taxon>Cichorioideae</taxon>
        <taxon>Cichorieae</taxon>
        <taxon>Lactucinae</taxon>
        <taxon>Lactuca</taxon>
    </lineage>
</organism>
<dbReference type="Proteomes" id="UP000235145">
    <property type="component" value="Unassembled WGS sequence"/>
</dbReference>
<accession>A0A9R1WIC9</accession>
<dbReference type="Pfam" id="PF03152">
    <property type="entry name" value="UFD1_N1"/>
    <property type="match status" value="1"/>
</dbReference>
<evidence type="ECO:0000259" key="7">
    <source>
        <dbReference type="PROSITE" id="PS50888"/>
    </source>
</evidence>
<keyword evidence="2" id="KW-0805">Transcription regulation</keyword>
<sequence length="417" mass="46127">MDMSKLELTNNKNGRIHLGSCELIMSSLTLDHIASLHIDYRMWFELWNVATEGIPHCGALEFITEGGMIYILYWGKHMSSNSLCDTELPGIMDDLPFSWYNLHDHDNHEEQSFNFDSESLFLNQIHDQLAPTDWGDEAMAADLASSNSLKEMKNEISISTTANPTTTVIATATSIECLLSGTNGSTDASDEIFSDGKSLWRDNIVTGNNNVSGVSSGDSVTDDGAISQCTSGKLPICGVDAAPKPKRYRSNVGRSTSSNINFQQPGNSSETDMEAIAQMKEMIYREAAFRPVNFTAETVVDKPKRKNVRISSDPQTVAARQRRERVSERIRALQKLVPGGNKMDTASMLDEAANYLKFLRSQVKALEQNSTTITANSISPIITHPSMGIPSPYQNAFSMQLRFPFPHENLYPSPPPE</sequence>
<feature type="region of interest" description="Disordered" evidence="6">
    <location>
        <begin position="247"/>
        <end position="270"/>
    </location>
</feature>
<dbReference type="SMART" id="SM00353">
    <property type="entry name" value="HLH"/>
    <property type="match status" value="1"/>
</dbReference>
<dbReference type="GO" id="GO:0003700">
    <property type="term" value="F:DNA-binding transcription factor activity"/>
    <property type="evidence" value="ECO:0007669"/>
    <property type="project" value="InterPro"/>
</dbReference>
<dbReference type="Gene3D" id="4.10.280.10">
    <property type="entry name" value="Helix-loop-helix DNA-binding domain"/>
    <property type="match status" value="1"/>
</dbReference>
<evidence type="ECO:0000313" key="8">
    <source>
        <dbReference type="EMBL" id="KAJ0227302.1"/>
    </source>
</evidence>
<evidence type="ECO:0000256" key="6">
    <source>
        <dbReference type="SAM" id="MobiDB-lite"/>
    </source>
</evidence>
<feature type="domain" description="BHLH" evidence="7">
    <location>
        <begin position="310"/>
        <end position="359"/>
    </location>
</feature>
<dbReference type="GO" id="GO:0046983">
    <property type="term" value="F:protein dimerization activity"/>
    <property type="evidence" value="ECO:0007669"/>
    <property type="project" value="InterPro"/>
</dbReference>
<dbReference type="InterPro" id="IPR055417">
    <property type="entry name" value="UFD1_N1"/>
</dbReference>